<dbReference type="eggNOG" id="ENOG502SUGV">
    <property type="taxonomic scope" value="Eukaryota"/>
</dbReference>
<dbReference type="EMBL" id="GG663742">
    <property type="protein sequence ID" value="EEH55101.1"/>
    <property type="molecule type" value="Genomic_DNA"/>
</dbReference>
<evidence type="ECO:0000313" key="2">
    <source>
        <dbReference type="EMBL" id="EEH55101.1"/>
    </source>
</evidence>
<accession>C1MX40</accession>
<dbReference type="AlphaFoldDB" id="C1MX40"/>
<name>C1MX40_MICPC</name>
<organism evidence="3">
    <name type="scientific">Micromonas pusilla (strain CCMP1545)</name>
    <name type="common">Picoplanktonic green alga</name>
    <dbReference type="NCBI Taxonomy" id="564608"/>
    <lineage>
        <taxon>Eukaryota</taxon>
        <taxon>Viridiplantae</taxon>
        <taxon>Chlorophyta</taxon>
        <taxon>Mamiellophyceae</taxon>
        <taxon>Mamiellales</taxon>
        <taxon>Mamiellaceae</taxon>
        <taxon>Micromonas</taxon>
    </lineage>
</organism>
<gene>
    <name evidence="2" type="ORF">MICPUCDRAFT_60020</name>
</gene>
<dbReference type="PANTHER" id="PTHR36342:SF1">
    <property type="entry name" value="PTB DOMAIN ENGULFMENT ADAPTER"/>
    <property type="match status" value="1"/>
</dbReference>
<dbReference type="Proteomes" id="UP000001876">
    <property type="component" value="Unassembled WGS sequence"/>
</dbReference>
<sequence length="380" mass="39383">MAMGSRAGTVLFPPALQGVGEATTAEEELVEPELYVTTRSFRADRSFLGRLPPPARDALSTGGVCHFLCVYKSERGEIFQFDFGPFGGDVHSAMLSDTGSSSSSSSSSTPGHVREKKLDALPANGTYLVGKTSMTLDDVRAFNKKRDTIYNVNKNDCRHYVNDLCELGCGFTNACSKYVKGEVFGRSMFSRAAEERAEERRRRATELAVLVPIMAVTDLENAPLWERLQHGSTAALIIGVGVRAVPPALVAVASARAAAAGGASAKVAASAGMSLGAAAAGLGGAIEAMGAGGILARAAAASKPLVAPVARRLITTAAGVIGGASEDIQRTVRPGYDRAVRAMSSIRGNWGGSGAQGRRATPALGWAGQRNLQAAGGGKP</sequence>
<feature type="region of interest" description="Disordered" evidence="1">
    <location>
        <begin position="97"/>
        <end position="116"/>
    </location>
</feature>
<reference evidence="2 3" key="1">
    <citation type="journal article" date="2009" name="Science">
        <title>Green evolution and dynamic adaptations revealed by genomes of the marine picoeukaryotes Micromonas.</title>
        <authorList>
            <person name="Worden A.Z."/>
            <person name="Lee J.H."/>
            <person name="Mock T."/>
            <person name="Rouze P."/>
            <person name="Simmons M.P."/>
            <person name="Aerts A.L."/>
            <person name="Allen A.E."/>
            <person name="Cuvelier M.L."/>
            <person name="Derelle E."/>
            <person name="Everett M.V."/>
            <person name="Foulon E."/>
            <person name="Grimwood J."/>
            <person name="Gundlach H."/>
            <person name="Henrissat B."/>
            <person name="Napoli C."/>
            <person name="McDonald S.M."/>
            <person name="Parker M.S."/>
            <person name="Rombauts S."/>
            <person name="Salamov A."/>
            <person name="Von Dassow P."/>
            <person name="Badger J.H."/>
            <person name="Coutinho P.M."/>
            <person name="Demir E."/>
            <person name="Dubchak I."/>
            <person name="Gentemann C."/>
            <person name="Eikrem W."/>
            <person name="Gready J.E."/>
            <person name="John U."/>
            <person name="Lanier W."/>
            <person name="Lindquist E.A."/>
            <person name="Lucas S."/>
            <person name="Mayer K.F."/>
            <person name="Moreau H."/>
            <person name="Not F."/>
            <person name="Otillar R."/>
            <person name="Panaud O."/>
            <person name="Pangilinan J."/>
            <person name="Paulsen I."/>
            <person name="Piegu B."/>
            <person name="Poliakov A."/>
            <person name="Robbens S."/>
            <person name="Schmutz J."/>
            <person name="Toulza E."/>
            <person name="Wyss T."/>
            <person name="Zelensky A."/>
            <person name="Zhou K."/>
            <person name="Armbrust E.V."/>
            <person name="Bhattacharya D."/>
            <person name="Goodenough U.W."/>
            <person name="Van de Peer Y."/>
            <person name="Grigoriev I.V."/>
        </authorList>
    </citation>
    <scope>NUCLEOTIDE SEQUENCE [LARGE SCALE GENOMIC DNA]</scope>
    <source>
        <strain evidence="2 3">CCMP1545</strain>
    </source>
</reference>
<dbReference type="PANTHER" id="PTHR36342">
    <property type="entry name" value="PTB DOMAIN ENGULFMENT ADAPTER"/>
    <property type="match status" value="1"/>
</dbReference>
<evidence type="ECO:0000313" key="3">
    <source>
        <dbReference type="Proteomes" id="UP000001876"/>
    </source>
</evidence>
<dbReference type="GeneID" id="9685770"/>
<evidence type="ECO:0000256" key="1">
    <source>
        <dbReference type="SAM" id="MobiDB-lite"/>
    </source>
</evidence>
<dbReference type="KEGG" id="mpp:MICPUCDRAFT_60020"/>
<dbReference type="OrthoDB" id="513772at2759"/>
<keyword evidence="3" id="KW-1185">Reference proteome</keyword>
<proteinExistence type="predicted"/>
<dbReference type="OMA" id="CRHYVND"/>
<protein>
    <submittedName>
        <fullName evidence="2">Predicted protein</fullName>
    </submittedName>
</protein>
<dbReference type="RefSeq" id="XP_003060332.1">
    <property type="nucleotide sequence ID" value="XM_003060286.1"/>
</dbReference>